<comment type="caution">
    <text evidence="1">The sequence shown here is derived from an EMBL/GenBank/DDBJ whole genome shotgun (WGS) entry which is preliminary data.</text>
</comment>
<reference evidence="1" key="1">
    <citation type="submission" date="2023-05" db="EMBL/GenBank/DDBJ databases">
        <authorList>
            <person name="Stuckert A."/>
        </authorList>
    </citation>
    <scope>NUCLEOTIDE SEQUENCE</scope>
</reference>
<accession>A0ABN9FU73</accession>
<protein>
    <submittedName>
        <fullName evidence="1">Uncharacterized protein</fullName>
    </submittedName>
</protein>
<evidence type="ECO:0000313" key="1">
    <source>
        <dbReference type="EMBL" id="CAI9599482.1"/>
    </source>
</evidence>
<dbReference type="EMBL" id="CATNWA010017306">
    <property type="protein sequence ID" value="CAI9599482.1"/>
    <property type="molecule type" value="Genomic_DNA"/>
</dbReference>
<feature type="non-terminal residue" evidence="1">
    <location>
        <position position="94"/>
    </location>
</feature>
<dbReference type="Proteomes" id="UP001162483">
    <property type="component" value="Unassembled WGS sequence"/>
</dbReference>
<sequence>MPLVPFIDFFGCGLSVGVRTQGPDDFLLPGGPMSCQSAPGVCSSSHMVPKMLLFPLLLRGFDWKYDAPGTFFIGFFEFGQGHRGPMIPYCPGAP</sequence>
<name>A0ABN9FU73_9NEOB</name>
<proteinExistence type="predicted"/>
<evidence type="ECO:0000313" key="2">
    <source>
        <dbReference type="Proteomes" id="UP001162483"/>
    </source>
</evidence>
<gene>
    <name evidence="1" type="ORF">SPARVUS_LOCUS12603392</name>
</gene>
<organism evidence="1 2">
    <name type="scientific">Staurois parvus</name>
    <dbReference type="NCBI Taxonomy" id="386267"/>
    <lineage>
        <taxon>Eukaryota</taxon>
        <taxon>Metazoa</taxon>
        <taxon>Chordata</taxon>
        <taxon>Craniata</taxon>
        <taxon>Vertebrata</taxon>
        <taxon>Euteleostomi</taxon>
        <taxon>Amphibia</taxon>
        <taxon>Batrachia</taxon>
        <taxon>Anura</taxon>
        <taxon>Neobatrachia</taxon>
        <taxon>Ranoidea</taxon>
        <taxon>Ranidae</taxon>
        <taxon>Staurois</taxon>
    </lineage>
</organism>
<keyword evidence="2" id="KW-1185">Reference proteome</keyword>